<evidence type="ECO:0000313" key="11">
    <source>
        <dbReference type="EMBL" id="CAG9317687.1"/>
    </source>
</evidence>
<evidence type="ECO:0000256" key="4">
    <source>
        <dbReference type="ARBA" id="ARBA00022728"/>
    </source>
</evidence>
<dbReference type="GO" id="GO:0071013">
    <property type="term" value="C:catalytic step 2 spliceosome"/>
    <property type="evidence" value="ECO:0007669"/>
    <property type="project" value="TreeGrafter"/>
</dbReference>
<dbReference type="GO" id="GO:0071011">
    <property type="term" value="C:precatalytic spliceosome"/>
    <property type="evidence" value="ECO:0007669"/>
    <property type="project" value="TreeGrafter"/>
</dbReference>
<dbReference type="GO" id="GO:0034719">
    <property type="term" value="C:SMN-Sm protein complex"/>
    <property type="evidence" value="ECO:0007669"/>
    <property type="project" value="TreeGrafter"/>
</dbReference>
<evidence type="ECO:0000256" key="8">
    <source>
        <dbReference type="ARBA" id="ARBA00023274"/>
    </source>
</evidence>
<dbReference type="CDD" id="cd01719">
    <property type="entry name" value="Sm_G"/>
    <property type="match status" value="1"/>
</dbReference>
<keyword evidence="6 9" id="KW-0508">mRNA splicing</keyword>
<keyword evidence="8 9" id="KW-0687">Ribonucleoprotein</keyword>
<dbReference type="PROSITE" id="PS52002">
    <property type="entry name" value="SM"/>
    <property type="match status" value="1"/>
</dbReference>
<sequence length="79" mass="8844">MAAKQGYGPDLKKYLNLNVDIKLNGNRRVCGVLRGYDQLMNLVLENAYEIAGPIKREIGSAFIRGNSVIMWECIDKVVS</sequence>
<dbReference type="PANTHER" id="PTHR10553">
    <property type="entry name" value="SMALL NUCLEAR RIBONUCLEOPROTEIN"/>
    <property type="match status" value="1"/>
</dbReference>
<dbReference type="AlphaFoldDB" id="A0AAU9J2C6"/>
<evidence type="ECO:0000256" key="3">
    <source>
        <dbReference type="ARBA" id="ARBA00022664"/>
    </source>
</evidence>
<dbReference type="GO" id="GO:0003723">
    <property type="term" value="F:RNA binding"/>
    <property type="evidence" value="ECO:0007669"/>
    <property type="project" value="UniProtKB-UniRule"/>
</dbReference>
<gene>
    <name evidence="11" type="ORF">BSTOLATCC_MIC18929</name>
</gene>
<evidence type="ECO:0000256" key="1">
    <source>
        <dbReference type="ARBA" id="ARBA00004123"/>
    </source>
</evidence>
<protein>
    <recommendedName>
        <fullName evidence="9">Small nuclear ribonucleoprotein G</fullName>
        <shortName evidence="9">snRNP-G</shortName>
    </recommendedName>
</protein>
<comment type="caution">
    <text evidence="11">The sequence shown here is derived from an EMBL/GenBank/DDBJ whole genome shotgun (WGS) entry which is preliminary data.</text>
</comment>
<dbReference type="EMBL" id="CAJZBQ010000018">
    <property type="protein sequence ID" value="CAG9317687.1"/>
    <property type="molecule type" value="Genomic_DNA"/>
</dbReference>
<dbReference type="PANTHER" id="PTHR10553:SF2">
    <property type="entry name" value="SMALL NUCLEAR RIBONUCLEOPROTEIN G"/>
    <property type="match status" value="1"/>
</dbReference>
<dbReference type="SMART" id="SM00651">
    <property type="entry name" value="Sm"/>
    <property type="match status" value="1"/>
</dbReference>
<evidence type="ECO:0000256" key="9">
    <source>
        <dbReference type="RuleBase" id="RU365052"/>
    </source>
</evidence>
<keyword evidence="3 9" id="KW-0507">mRNA processing</keyword>
<dbReference type="GO" id="GO:0097526">
    <property type="term" value="C:spliceosomal tri-snRNP complex"/>
    <property type="evidence" value="ECO:0007669"/>
    <property type="project" value="TreeGrafter"/>
</dbReference>
<comment type="subcellular location">
    <subcellularLocation>
        <location evidence="1 9">Nucleus</location>
    </subcellularLocation>
</comment>
<dbReference type="InterPro" id="IPR010920">
    <property type="entry name" value="LSM_dom_sf"/>
</dbReference>
<dbReference type="SUPFAM" id="SSF50182">
    <property type="entry name" value="Sm-like ribonucleoproteins"/>
    <property type="match status" value="1"/>
</dbReference>
<dbReference type="GO" id="GO:0005682">
    <property type="term" value="C:U5 snRNP"/>
    <property type="evidence" value="ECO:0007669"/>
    <property type="project" value="TreeGrafter"/>
</dbReference>
<evidence type="ECO:0000256" key="6">
    <source>
        <dbReference type="ARBA" id="ARBA00023187"/>
    </source>
</evidence>
<evidence type="ECO:0000256" key="5">
    <source>
        <dbReference type="ARBA" id="ARBA00022884"/>
    </source>
</evidence>
<dbReference type="GO" id="GO:0000387">
    <property type="term" value="P:spliceosomal snRNP assembly"/>
    <property type="evidence" value="ECO:0007669"/>
    <property type="project" value="UniProtKB-UniRule"/>
</dbReference>
<dbReference type="GO" id="GO:0005687">
    <property type="term" value="C:U4 snRNP"/>
    <property type="evidence" value="ECO:0007669"/>
    <property type="project" value="TreeGrafter"/>
</dbReference>
<dbReference type="GO" id="GO:0005686">
    <property type="term" value="C:U2 snRNP"/>
    <property type="evidence" value="ECO:0007669"/>
    <property type="project" value="TreeGrafter"/>
</dbReference>
<dbReference type="GO" id="GO:0043186">
    <property type="term" value="C:P granule"/>
    <property type="evidence" value="ECO:0007669"/>
    <property type="project" value="TreeGrafter"/>
</dbReference>
<feature type="domain" description="Sm" evidence="10">
    <location>
        <begin position="6"/>
        <end position="77"/>
    </location>
</feature>
<comment type="function">
    <text evidence="9">Plays a role in pre-mRNA splicing.</text>
</comment>
<keyword evidence="5 9" id="KW-0694">RNA-binding</keyword>
<evidence type="ECO:0000259" key="10">
    <source>
        <dbReference type="PROSITE" id="PS52002"/>
    </source>
</evidence>
<dbReference type="InterPro" id="IPR044641">
    <property type="entry name" value="Lsm7/SmG-like"/>
</dbReference>
<name>A0AAU9J2C6_9CILI</name>
<dbReference type="Gene3D" id="2.30.30.100">
    <property type="match status" value="1"/>
</dbReference>
<dbReference type="Proteomes" id="UP001162131">
    <property type="component" value="Unassembled WGS sequence"/>
</dbReference>
<evidence type="ECO:0000313" key="12">
    <source>
        <dbReference type="Proteomes" id="UP001162131"/>
    </source>
</evidence>
<reference evidence="11" key="1">
    <citation type="submission" date="2021-09" db="EMBL/GenBank/DDBJ databases">
        <authorList>
            <consortium name="AG Swart"/>
            <person name="Singh M."/>
            <person name="Singh A."/>
            <person name="Seah K."/>
            <person name="Emmerich C."/>
        </authorList>
    </citation>
    <scope>NUCLEOTIDE SEQUENCE</scope>
    <source>
        <strain evidence="11">ATCC30299</strain>
    </source>
</reference>
<evidence type="ECO:0000256" key="7">
    <source>
        <dbReference type="ARBA" id="ARBA00023242"/>
    </source>
</evidence>
<dbReference type="GO" id="GO:0071004">
    <property type="term" value="C:U2-type prespliceosome"/>
    <property type="evidence" value="ECO:0007669"/>
    <property type="project" value="TreeGrafter"/>
</dbReference>
<dbReference type="InterPro" id="IPR047575">
    <property type="entry name" value="Sm"/>
</dbReference>
<dbReference type="GO" id="GO:0005685">
    <property type="term" value="C:U1 snRNP"/>
    <property type="evidence" value="ECO:0007669"/>
    <property type="project" value="TreeGrafter"/>
</dbReference>
<proteinExistence type="inferred from homology"/>
<dbReference type="GO" id="GO:0005689">
    <property type="term" value="C:U12-type spliceosomal complex"/>
    <property type="evidence" value="ECO:0007669"/>
    <property type="project" value="TreeGrafter"/>
</dbReference>
<comment type="similarity">
    <text evidence="2 9">Belongs to the snRNP Sm proteins family.</text>
</comment>
<keyword evidence="12" id="KW-1185">Reference proteome</keyword>
<keyword evidence="7 9" id="KW-0539">Nucleus</keyword>
<keyword evidence="4 9" id="KW-0747">Spliceosome</keyword>
<dbReference type="Pfam" id="PF01423">
    <property type="entry name" value="LSM"/>
    <property type="match status" value="1"/>
</dbReference>
<evidence type="ECO:0000256" key="2">
    <source>
        <dbReference type="ARBA" id="ARBA00006850"/>
    </source>
</evidence>
<dbReference type="InterPro" id="IPR034098">
    <property type="entry name" value="Sm_G"/>
</dbReference>
<accession>A0AAU9J2C6</accession>
<dbReference type="InterPro" id="IPR001163">
    <property type="entry name" value="Sm_dom_euk/arc"/>
</dbReference>
<organism evidence="11 12">
    <name type="scientific">Blepharisma stoltei</name>
    <dbReference type="NCBI Taxonomy" id="1481888"/>
    <lineage>
        <taxon>Eukaryota</taxon>
        <taxon>Sar</taxon>
        <taxon>Alveolata</taxon>
        <taxon>Ciliophora</taxon>
        <taxon>Postciliodesmatophora</taxon>
        <taxon>Heterotrichea</taxon>
        <taxon>Heterotrichida</taxon>
        <taxon>Blepharismidae</taxon>
        <taxon>Blepharisma</taxon>
    </lineage>
</organism>